<organism evidence="3 4">
    <name type="scientific">Trametes cubensis</name>
    <dbReference type="NCBI Taxonomy" id="1111947"/>
    <lineage>
        <taxon>Eukaryota</taxon>
        <taxon>Fungi</taxon>
        <taxon>Dikarya</taxon>
        <taxon>Basidiomycota</taxon>
        <taxon>Agaricomycotina</taxon>
        <taxon>Agaricomycetes</taxon>
        <taxon>Polyporales</taxon>
        <taxon>Polyporaceae</taxon>
        <taxon>Trametes</taxon>
    </lineage>
</organism>
<reference evidence="3" key="1">
    <citation type="submission" date="2022-11" db="EMBL/GenBank/DDBJ databases">
        <title>Genome Sequence of Cubamyces cubensis.</title>
        <authorList>
            <person name="Buettner E."/>
        </authorList>
    </citation>
    <scope>NUCLEOTIDE SEQUENCE</scope>
    <source>
        <strain evidence="3">MPL-01</strain>
    </source>
</reference>
<evidence type="ECO:0000313" key="3">
    <source>
        <dbReference type="EMBL" id="KAJ8495099.1"/>
    </source>
</evidence>
<dbReference type="Pfam" id="PF13391">
    <property type="entry name" value="HNH_2"/>
    <property type="match status" value="1"/>
</dbReference>
<accession>A0AAD7U0M2</accession>
<name>A0AAD7U0M2_9APHY</name>
<evidence type="ECO:0000259" key="2">
    <source>
        <dbReference type="Pfam" id="PF13391"/>
    </source>
</evidence>
<dbReference type="EMBL" id="JAPEVG010000028">
    <property type="protein sequence ID" value="KAJ8495099.1"/>
    <property type="molecule type" value="Genomic_DNA"/>
</dbReference>
<dbReference type="InterPro" id="IPR003615">
    <property type="entry name" value="HNH_nuc"/>
</dbReference>
<proteinExistence type="predicted"/>
<sequence>MSPESKLSVGQPLPPNPYEQGSDNYEAYERCLQLERRPAWNAFLDDVPQNHPYEDIVQTMTTIVTARVLGHGLHFAPNDSGRNALVCDILACSQLELALLAYLYVFGLIRVFYNPEGPTPAVTPTVTPRLLLKVAAQDSHLLEPSSSNAAELRALTLRRDDHRCVFTGKVDRRSRQRGIVGPSPEATATNVAHIISQSLTDNINGVTPAHQAKFEWARTAGAMLEHFGGFNARNVLNQDNIHSPKNAFTASIDPHEMFDQLDIWLTPAMDGQGQAVPDTYDVAHAAGLGAILDATKIKRQVVFRTLSVDGKPIPAPDPRIIELHAACARIAHMSGAVELLRELYGEPDSIVVMTQPNAAYELTRALRTLQLVSATD</sequence>
<protein>
    <recommendedName>
        <fullName evidence="2">HNH nuclease domain-containing protein</fullName>
    </recommendedName>
</protein>
<dbReference type="AlphaFoldDB" id="A0AAD7U0M2"/>
<feature type="domain" description="HNH nuclease" evidence="2">
    <location>
        <begin position="164"/>
        <end position="263"/>
    </location>
</feature>
<keyword evidence="4" id="KW-1185">Reference proteome</keyword>
<dbReference type="Proteomes" id="UP001215151">
    <property type="component" value="Unassembled WGS sequence"/>
</dbReference>
<feature type="region of interest" description="Disordered" evidence="1">
    <location>
        <begin position="1"/>
        <end position="20"/>
    </location>
</feature>
<evidence type="ECO:0000256" key="1">
    <source>
        <dbReference type="SAM" id="MobiDB-lite"/>
    </source>
</evidence>
<evidence type="ECO:0000313" key="4">
    <source>
        <dbReference type="Proteomes" id="UP001215151"/>
    </source>
</evidence>
<comment type="caution">
    <text evidence="3">The sequence shown here is derived from an EMBL/GenBank/DDBJ whole genome shotgun (WGS) entry which is preliminary data.</text>
</comment>
<gene>
    <name evidence="3" type="ORF">ONZ51_g1927</name>
</gene>